<dbReference type="RefSeq" id="WP_109246386.1">
    <property type="nucleotide sequence ID" value="NZ_BFFO01000012.1"/>
</dbReference>
<sequence length="202" mass="23375">MEKHWWQSATVYQIYPRSFQDSDGEEICMTNFPFEALSQVNDIESLNYVKDKGLTEAEAMPIIRAIGRDNARTPMQWSAAKNADFSKGQPWLPVNPNHLTINVEESLKDSDSIFKTYQQLIELRKSEEWIVYGDFELLESPDNVFAYLRKWRGREFLVVANLSDELQSFTPSCQGSLIIGEASDLLEPWQAYAMEVEKWMFG</sequence>
<dbReference type="EMBL" id="BFFO01000012">
    <property type="protein sequence ID" value="GBG97426.1"/>
    <property type="molecule type" value="Genomic_DNA"/>
</dbReference>
<dbReference type="PANTHER" id="PTHR10357">
    <property type="entry name" value="ALPHA-AMYLASE FAMILY MEMBER"/>
    <property type="match status" value="1"/>
</dbReference>
<comment type="caution">
    <text evidence="2">The sequence shown here is derived from an EMBL/GenBank/DDBJ whole genome shotgun (WGS) entry which is preliminary data.</text>
</comment>
<dbReference type="GO" id="GO:0009313">
    <property type="term" value="P:oligosaccharide catabolic process"/>
    <property type="evidence" value="ECO:0007669"/>
    <property type="project" value="TreeGrafter"/>
</dbReference>
<dbReference type="Gene3D" id="3.20.20.80">
    <property type="entry name" value="Glycosidases"/>
    <property type="match status" value="2"/>
</dbReference>
<reference evidence="2 3" key="1">
    <citation type="journal article" date="2018" name="Genome Announc.">
        <title>Draft Genome Sequence of Lactococcus sp. Strain NtB2 (JCM 32569), Isolated from the Gut of the Higher Termite Nasutitermes takasagoensis.</title>
        <authorList>
            <person name="Noda S."/>
            <person name="Aihara C."/>
            <person name="Yuki M."/>
            <person name="Ohkuma M."/>
        </authorList>
    </citation>
    <scope>NUCLEOTIDE SEQUENCE [LARGE SCALE GENOMIC DNA]</scope>
    <source>
        <strain evidence="2 3">NtB2</strain>
    </source>
</reference>
<dbReference type="InterPro" id="IPR017853">
    <property type="entry name" value="GH"/>
</dbReference>
<protein>
    <submittedName>
        <fullName evidence="2">Oligo-1,6-glucosidase</fullName>
    </submittedName>
</protein>
<dbReference type="GO" id="GO:0004556">
    <property type="term" value="F:alpha-amylase activity"/>
    <property type="evidence" value="ECO:0007669"/>
    <property type="project" value="TreeGrafter"/>
</dbReference>
<feature type="domain" description="Glycosyl hydrolase family 13 catalytic" evidence="1">
    <location>
        <begin position="24"/>
        <end position="133"/>
    </location>
</feature>
<dbReference type="Proteomes" id="UP000245021">
    <property type="component" value="Unassembled WGS sequence"/>
</dbReference>
<gene>
    <name evidence="2" type="ORF">NtB2_01571</name>
</gene>
<dbReference type="SUPFAM" id="SSF51011">
    <property type="entry name" value="Glycosyl hydrolase domain"/>
    <property type="match status" value="1"/>
</dbReference>
<dbReference type="InterPro" id="IPR013780">
    <property type="entry name" value="Glyco_hydro_b"/>
</dbReference>
<organism evidence="2 3">
    <name type="scientific">Lactococcus termiticola</name>
    <dbReference type="NCBI Taxonomy" id="2169526"/>
    <lineage>
        <taxon>Bacteria</taxon>
        <taxon>Bacillati</taxon>
        <taxon>Bacillota</taxon>
        <taxon>Bacilli</taxon>
        <taxon>Lactobacillales</taxon>
        <taxon>Streptococcaceae</taxon>
        <taxon>Lactococcus</taxon>
    </lineage>
</organism>
<dbReference type="PANTHER" id="PTHR10357:SF179">
    <property type="entry name" value="NEUTRAL AND BASIC AMINO ACID TRANSPORT PROTEIN RBAT"/>
    <property type="match status" value="1"/>
</dbReference>
<accession>A0A2R5HHS7</accession>
<dbReference type="AlphaFoldDB" id="A0A2R5HHS7"/>
<dbReference type="Gene3D" id="2.60.40.1180">
    <property type="entry name" value="Golgi alpha-mannosidase II"/>
    <property type="match status" value="1"/>
</dbReference>
<dbReference type="OrthoDB" id="9805159at2"/>
<proteinExistence type="predicted"/>
<evidence type="ECO:0000259" key="1">
    <source>
        <dbReference type="Pfam" id="PF00128"/>
    </source>
</evidence>
<evidence type="ECO:0000313" key="3">
    <source>
        <dbReference type="Proteomes" id="UP000245021"/>
    </source>
</evidence>
<keyword evidence="3" id="KW-1185">Reference proteome</keyword>
<dbReference type="SUPFAM" id="SSF51445">
    <property type="entry name" value="(Trans)glycosidases"/>
    <property type="match status" value="1"/>
</dbReference>
<dbReference type="Pfam" id="PF00128">
    <property type="entry name" value="Alpha-amylase"/>
    <property type="match status" value="1"/>
</dbReference>
<dbReference type="InterPro" id="IPR006047">
    <property type="entry name" value="GH13_cat_dom"/>
</dbReference>
<name>A0A2R5HHS7_9LACT</name>
<evidence type="ECO:0000313" key="2">
    <source>
        <dbReference type="EMBL" id="GBG97426.1"/>
    </source>
</evidence>